<dbReference type="Proteomes" id="UP000006103">
    <property type="component" value="Unassembled WGS sequence"/>
</dbReference>
<accession>B7XSP7</accession>
<name>B7XSP7_BORGR</name>
<gene>
    <name evidence="1" type="ORF">BGAPBR_0229</name>
</gene>
<dbReference type="RefSeq" id="WP_004791836.1">
    <property type="nucleotide sequence ID" value="NZ_ABJV02000002.1"/>
</dbReference>
<protein>
    <submittedName>
        <fullName evidence="1">Lipoprotein</fullName>
    </submittedName>
</protein>
<evidence type="ECO:0000313" key="2">
    <source>
        <dbReference type="Proteomes" id="UP000006103"/>
    </source>
</evidence>
<keyword evidence="1" id="KW-0449">Lipoprotein</keyword>
<comment type="caution">
    <text evidence="1">The sequence shown here is derived from an EMBL/GenBank/DDBJ whole genome shotgun (WGS) entry which is preliminary data.</text>
</comment>
<evidence type="ECO:0000313" key="1">
    <source>
        <dbReference type="EMBL" id="EED29077.1"/>
    </source>
</evidence>
<organism evidence="1 2">
    <name type="scientific">Borreliella garinii PBr</name>
    <dbReference type="NCBI Taxonomy" id="498743"/>
    <lineage>
        <taxon>Bacteria</taxon>
        <taxon>Pseudomonadati</taxon>
        <taxon>Spirochaetota</taxon>
        <taxon>Spirochaetia</taxon>
        <taxon>Spirochaetales</taxon>
        <taxon>Borreliaceae</taxon>
        <taxon>Borreliella</taxon>
    </lineage>
</organism>
<dbReference type="STRING" id="29519.BLA33_03175"/>
<dbReference type="EMBL" id="ABJV02000002">
    <property type="protein sequence ID" value="EED29077.1"/>
    <property type="molecule type" value="Genomic_DNA"/>
</dbReference>
<dbReference type="AlphaFoldDB" id="B7XSP7"/>
<sequence length="83" mass="9306">MVGRKDLFFLLLFLGLSIIISYGIKNVSTKNGNYITKGISKKEILLTSSSLNLQYDLNGDMDNGSIKVNNLKLSKIKNFFIKC</sequence>
<proteinExistence type="predicted"/>
<keyword evidence="2" id="KW-1185">Reference proteome</keyword>
<reference evidence="1 2" key="1">
    <citation type="journal article" date="2011" name="J. Bacteriol.">
        <title>Whole-genome sequences of two Borrelia afzelii and two Borrelia garinii Lyme disease agent isolates.</title>
        <authorList>
            <person name="Casjens S.R."/>
            <person name="Mongodin E.F."/>
            <person name="Qiu W.-G."/>
            <person name="Dunn J.J."/>
            <person name="Luft B.J."/>
            <person name="Fraser-Liggett C.M."/>
            <person name="Schutzer S.E."/>
        </authorList>
    </citation>
    <scope>NUCLEOTIDE SEQUENCE [LARGE SCALE GENOMIC DNA]</scope>
    <source>
        <strain evidence="1 2">PBr</strain>
    </source>
</reference>